<feature type="transmembrane region" description="Helical" evidence="1">
    <location>
        <begin position="130"/>
        <end position="154"/>
    </location>
</feature>
<dbReference type="OrthoDB" id="7617808at2"/>
<evidence type="ECO:0000313" key="3">
    <source>
        <dbReference type="Proteomes" id="UP000025061"/>
    </source>
</evidence>
<feature type="transmembrane region" description="Helical" evidence="1">
    <location>
        <begin position="174"/>
        <end position="204"/>
    </location>
</feature>
<reference evidence="2 3" key="1">
    <citation type="submission" date="2013-04" db="EMBL/GenBank/DDBJ databases">
        <title>Hyphomonas hirschiana VP5 Genome Sequencing.</title>
        <authorList>
            <person name="Lai Q."/>
            <person name="Shao Z."/>
        </authorList>
    </citation>
    <scope>NUCLEOTIDE SEQUENCE [LARGE SCALE GENOMIC DNA]</scope>
    <source>
        <strain evidence="2 3">VP5</strain>
    </source>
</reference>
<keyword evidence="1" id="KW-1133">Transmembrane helix</keyword>
<keyword evidence="1" id="KW-0812">Transmembrane</keyword>
<evidence type="ECO:0000256" key="1">
    <source>
        <dbReference type="SAM" id="Phobius"/>
    </source>
</evidence>
<feature type="transmembrane region" description="Helical" evidence="1">
    <location>
        <begin position="71"/>
        <end position="100"/>
    </location>
</feature>
<evidence type="ECO:0000313" key="2">
    <source>
        <dbReference type="EMBL" id="KCZ87083.1"/>
    </source>
</evidence>
<name>A0A059F978_9PROT</name>
<dbReference type="Proteomes" id="UP000025061">
    <property type="component" value="Unassembled WGS sequence"/>
</dbReference>
<organism evidence="2 3">
    <name type="scientific">Hyphomonas hirschiana VP5</name>
    <dbReference type="NCBI Taxonomy" id="1280951"/>
    <lineage>
        <taxon>Bacteria</taxon>
        <taxon>Pseudomonadati</taxon>
        <taxon>Pseudomonadota</taxon>
        <taxon>Alphaproteobacteria</taxon>
        <taxon>Hyphomonadales</taxon>
        <taxon>Hyphomonadaceae</taxon>
        <taxon>Hyphomonas</taxon>
    </lineage>
</organism>
<evidence type="ECO:0008006" key="4">
    <source>
        <dbReference type="Google" id="ProtNLM"/>
    </source>
</evidence>
<gene>
    <name evidence="2" type="ORF">HHI_16407</name>
</gene>
<dbReference type="EMBL" id="ARYI01000020">
    <property type="protein sequence ID" value="KCZ87083.1"/>
    <property type="molecule type" value="Genomic_DNA"/>
</dbReference>
<dbReference type="RefSeq" id="WP_011647742.1">
    <property type="nucleotide sequence ID" value="NZ_ARYI01000020.1"/>
</dbReference>
<feature type="transmembrane region" description="Helical" evidence="1">
    <location>
        <begin position="268"/>
        <end position="292"/>
    </location>
</feature>
<dbReference type="PATRIC" id="fig|1280951.3.peg.3306"/>
<comment type="caution">
    <text evidence="2">The sequence shown here is derived from an EMBL/GenBank/DDBJ whole genome shotgun (WGS) entry which is preliminary data.</text>
</comment>
<keyword evidence="3" id="KW-1185">Reference proteome</keyword>
<dbReference type="AlphaFoldDB" id="A0A059F978"/>
<feature type="transmembrane region" description="Helical" evidence="1">
    <location>
        <begin position="225"/>
        <end position="256"/>
    </location>
</feature>
<feature type="transmembrane region" description="Helical" evidence="1">
    <location>
        <begin position="25"/>
        <end position="51"/>
    </location>
</feature>
<keyword evidence="1" id="KW-0472">Membrane</keyword>
<proteinExistence type="predicted"/>
<sequence length="326" mass="36237">MNTAFSFDRALTYPFKAPHFKSFPWMFGLSYAAILVVLFLVIGLLSWQGIAEWFLAMQQIENDPNPAPDEVFALMFGGLGGLLPVLGVASLLGWVIWAMFEVASQKRYLFGEKFSLGFGGDELRMMVVGLLWSVMSIAVFLIPGILLFTAISVIMGSDLSAPMDDQTAGRFMAYFFGGFGLMFLFFFLYVFIATRLAPCFALTVKEREIRFFDAWNVSRGRFWPILGAYVIIAIVVSIVSQMVSMLAQLVMMPILMTLPEQGDVPTEALAGIFLSPGFIIPMALIYFMILFVQGLTQHFVAAPASLAARHDPRNDPSEAERVDVFS</sequence>
<protein>
    <recommendedName>
        <fullName evidence="4">Glycerophosphoryl diester phosphodiesterase membrane domain-containing protein</fullName>
    </recommendedName>
</protein>
<accession>A0A059F978</accession>